<dbReference type="PANTHER" id="PTHR40252:SF2">
    <property type="entry name" value="BLR0328 PROTEIN"/>
    <property type="match status" value="1"/>
</dbReference>
<evidence type="ECO:0000256" key="2">
    <source>
        <dbReference type="ARBA" id="ARBA00012438"/>
    </source>
</evidence>
<dbReference type="SMART" id="SM00387">
    <property type="entry name" value="HATPase_c"/>
    <property type="match status" value="1"/>
</dbReference>
<comment type="caution">
    <text evidence="5">The sequence shown here is derived from an EMBL/GenBank/DDBJ whole genome shotgun (WGS) entry which is preliminary data.</text>
</comment>
<dbReference type="InterPro" id="IPR003594">
    <property type="entry name" value="HATPase_dom"/>
</dbReference>
<dbReference type="InterPro" id="IPR013702">
    <property type="entry name" value="FIST_domain_N"/>
</dbReference>
<dbReference type="InterPro" id="IPR036890">
    <property type="entry name" value="HATPase_C_sf"/>
</dbReference>
<feature type="coiled-coil region" evidence="3">
    <location>
        <begin position="399"/>
        <end position="430"/>
    </location>
</feature>
<dbReference type="OrthoDB" id="343514at2"/>
<dbReference type="EC" id="2.7.13.3" evidence="2"/>
<accession>A0A4Q0XQQ5</accession>
<reference evidence="5 6" key="1">
    <citation type="submission" date="2017-10" db="EMBL/GenBank/DDBJ databases">
        <title>Genomics of the genus Arcobacter.</title>
        <authorList>
            <person name="Perez-Cataluna A."/>
            <person name="Figueras M.J."/>
        </authorList>
    </citation>
    <scope>NUCLEOTIDE SEQUENCE [LARGE SCALE GENOMIC DNA]</scope>
    <source>
        <strain evidence="5 6">CECT 8987</strain>
    </source>
</reference>
<keyword evidence="3" id="KW-0175">Coiled coil</keyword>
<dbReference type="SUPFAM" id="SSF55874">
    <property type="entry name" value="ATPase domain of HSP90 chaperone/DNA topoisomerase II/histidine kinase"/>
    <property type="match status" value="1"/>
</dbReference>
<dbReference type="AlphaFoldDB" id="A0A4Q0XQQ5"/>
<dbReference type="RefSeq" id="WP_128996362.1">
    <property type="nucleotide sequence ID" value="NZ_PDKN01000005.1"/>
</dbReference>
<dbReference type="PRINTS" id="PR00344">
    <property type="entry name" value="BCTRLSENSOR"/>
</dbReference>
<dbReference type="EMBL" id="PDKN01000005">
    <property type="protein sequence ID" value="RXJ56389.1"/>
    <property type="molecule type" value="Genomic_DNA"/>
</dbReference>
<evidence type="ECO:0000313" key="6">
    <source>
        <dbReference type="Proteomes" id="UP000290657"/>
    </source>
</evidence>
<comment type="catalytic activity">
    <reaction evidence="1">
        <text>ATP + protein L-histidine = ADP + protein N-phospho-L-histidine.</text>
        <dbReference type="EC" id="2.7.13.3"/>
    </reaction>
</comment>
<sequence length="668" mass="75883">MINCSLNYKNHEQLKNFINEQSWSEEKSLLIQVFTGINEHRFIQMLLNELNALLPHAQIIGTTTAGEISQEDILTHSTVLSFTYFEHTHIKTFIQPNETACSFELGQTMMQNIDKEHHNQKLKTIITFTDGLKTNGEEYLNGMNSIDSNIPIAGGMAGDNSLFTQTYVFAKNTIVEQGAVCVALYNNDLQVYMDYNFSWQSLGKSHVIEKSEKNRVYTIDGMSAIDFYAYYLGDEIAQMLPSVGVEFPLVIKKDGLDIARAVLNRFDDGSLGFAGNIPQDSLVKFGYGDVQMILQRGLFKAKQLINQPVEAIFIYSCTARKALLQDEIRHEIKPLNQIAPTTGFFTYGEFYYGNKYARLLNQSMTILALSESEDIHHIEEDSLQVKVAEKEQSMHFYRTQALSKLISKTTKELEELNDTLEQRVRDEVRKSLEKDEVLYATARHAQMGEILDMIVHQWRQPLNVFSAGVSSLQLYHNMGVLTDEVFNQTTMQVLKNVDFLNSTIEDFRGFFKNTQVKERIEPSKILDKCCVLFESMFKKLGIELHRKVEFDETFEVCSSELIQVVLNIFKNAVDAIEENDITSPVIACRVYKQKNCCIFEIMDNAGGIPLDILPKIFDKRFTTKGETHGTGIGLDMSKTIVEEHLHGTLTAGNVKQGAVFTITIPLHT</sequence>
<dbReference type="Pfam" id="PF02518">
    <property type="entry name" value="HATPase_c"/>
    <property type="match status" value="1"/>
</dbReference>
<evidence type="ECO:0000313" key="5">
    <source>
        <dbReference type="EMBL" id="RXJ56389.1"/>
    </source>
</evidence>
<keyword evidence="6" id="KW-1185">Reference proteome</keyword>
<dbReference type="PANTHER" id="PTHR40252">
    <property type="entry name" value="BLR0328 PROTEIN"/>
    <property type="match status" value="1"/>
</dbReference>
<evidence type="ECO:0000256" key="1">
    <source>
        <dbReference type="ARBA" id="ARBA00000085"/>
    </source>
</evidence>
<dbReference type="PROSITE" id="PS50109">
    <property type="entry name" value="HIS_KIN"/>
    <property type="match status" value="1"/>
</dbReference>
<evidence type="ECO:0000259" key="4">
    <source>
        <dbReference type="PROSITE" id="PS50109"/>
    </source>
</evidence>
<evidence type="ECO:0000256" key="3">
    <source>
        <dbReference type="SAM" id="Coils"/>
    </source>
</evidence>
<protein>
    <recommendedName>
        <fullName evidence="2">histidine kinase</fullName>
        <ecNumber evidence="2">2.7.13.3</ecNumber>
    </recommendedName>
</protein>
<dbReference type="Pfam" id="PF10442">
    <property type="entry name" value="FIST_C"/>
    <property type="match status" value="1"/>
</dbReference>
<dbReference type="SMART" id="SM00897">
    <property type="entry name" value="FIST"/>
    <property type="match status" value="1"/>
</dbReference>
<dbReference type="InterPro" id="IPR019494">
    <property type="entry name" value="FIST_C"/>
</dbReference>
<dbReference type="InterPro" id="IPR005467">
    <property type="entry name" value="His_kinase_dom"/>
</dbReference>
<dbReference type="Proteomes" id="UP000290657">
    <property type="component" value="Unassembled WGS sequence"/>
</dbReference>
<dbReference type="GO" id="GO:0004673">
    <property type="term" value="F:protein histidine kinase activity"/>
    <property type="evidence" value="ECO:0007669"/>
    <property type="project" value="UniProtKB-EC"/>
</dbReference>
<name>A0A4Q0XQQ5_9BACT</name>
<proteinExistence type="predicted"/>
<dbReference type="Gene3D" id="1.10.287.130">
    <property type="match status" value="1"/>
</dbReference>
<feature type="domain" description="Histidine kinase" evidence="4">
    <location>
        <begin position="453"/>
        <end position="668"/>
    </location>
</feature>
<dbReference type="Gene3D" id="3.30.565.10">
    <property type="entry name" value="Histidine kinase-like ATPase, C-terminal domain"/>
    <property type="match status" value="1"/>
</dbReference>
<gene>
    <name evidence="5" type="ORF">CRV04_08205</name>
</gene>
<dbReference type="Pfam" id="PF08495">
    <property type="entry name" value="FIST"/>
    <property type="match status" value="1"/>
</dbReference>
<organism evidence="5 6">
    <name type="scientific">Candidatus Marinarcus aquaticus</name>
    <dbReference type="NCBI Taxonomy" id="2044504"/>
    <lineage>
        <taxon>Bacteria</taxon>
        <taxon>Pseudomonadati</taxon>
        <taxon>Campylobacterota</taxon>
        <taxon>Epsilonproteobacteria</taxon>
        <taxon>Campylobacterales</taxon>
        <taxon>Arcobacteraceae</taxon>
        <taxon>Candidatus Marinarcus</taxon>
    </lineage>
</organism>
<dbReference type="SMART" id="SM01204">
    <property type="entry name" value="FIST_C"/>
    <property type="match status" value="1"/>
</dbReference>
<dbReference type="InterPro" id="IPR004358">
    <property type="entry name" value="Sig_transdc_His_kin-like_C"/>
</dbReference>